<dbReference type="AlphaFoldDB" id="B4VV69"/>
<dbReference type="InterPro" id="IPR001343">
    <property type="entry name" value="Hemolysn_Ca-bd"/>
</dbReference>
<dbReference type="EMBL" id="DS989854">
    <property type="protein sequence ID" value="EDX74243.1"/>
    <property type="molecule type" value="Genomic_DNA"/>
</dbReference>
<evidence type="ECO:0000313" key="3">
    <source>
        <dbReference type="EMBL" id="EDX74243.1"/>
    </source>
</evidence>
<protein>
    <submittedName>
        <fullName evidence="3">Type I secretion target GGXGXDXXX repeat protein domain protein</fullName>
    </submittedName>
</protein>
<comment type="subcellular location">
    <subcellularLocation>
        <location evidence="1">Secreted</location>
    </subcellularLocation>
</comment>
<dbReference type="PANTHER" id="PTHR38340:SF1">
    <property type="entry name" value="S-LAYER PROTEIN"/>
    <property type="match status" value="1"/>
</dbReference>
<keyword evidence="2" id="KW-0964">Secreted</keyword>
<dbReference type="GO" id="GO:0005509">
    <property type="term" value="F:calcium ion binding"/>
    <property type="evidence" value="ECO:0007669"/>
    <property type="project" value="InterPro"/>
</dbReference>
<keyword evidence="4" id="KW-1185">Reference proteome</keyword>
<dbReference type="RefSeq" id="WP_006102548.1">
    <property type="nucleotide sequence ID" value="NZ_DS989854.1"/>
</dbReference>
<organism evidence="3 4">
    <name type="scientific">Coleofasciculus chthonoplastes PCC 7420</name>
    <dbReference type="NCBI Taxonomy" id="118168"/>
    <lineage>
        <taxon>Bacteria</taxon>
        <taxon>Bacillati</taxon>
        <taxon>Cyanobacteriota</taxon>
        <taxon>Cyanophyceae</taxon>
        <taxon>Coleofasciculales</taxon>
        <taxon>Coleofasciculaceae</taxon>
        <taxon>Coleofasciculus</taxon>
    </lineage>
</organism>
<evidence type="ECO:0000313" key="4">
    <source>
        <dbReference type="Proteomes" id="UP000003835"/>
    </source>
</evidence>
<dbReference type="InterPro" id="IPR018511">
    <property type="entry name" value="Hemolysin-typ_Ca-bd_CS"/>
</dbReference>
<accession>B4VV69</accession>
<dbReference type="GO" id="GO:0005576">
    <property type="term" value="C:extracellular region"/>
    <property type="evidence" value="ECO:0007669"/>
    <property type="project" value="UniProtKB-SubCell"/>
</dbReference>
<dbReference type="eggNOG" id="COG2931">
    <property type="taxonomic scope" value="Bacteria"/>
</dbReference>
<dbReference type="Proteomes" id="UP000003835">
    <property type="component" value="Unassembled WGS sequence"/>
</dbReference>
<evidence type="ECO:0000256" key="2">
    <source>
        <dbReference type="ARBA" id="ARBA00022525"/>
    </source>
</evidence>
<name>B4VV69_9CYAN</name>
<sequence>MVESFNQGVDQVDSSLTYTLGVNVENLRLTGSYSISGYGNELNNDILGNSANNVLVGNQGNDQLNGNSGDDILYGDSTRNGVNGNDTLIGGKGDDILVGGLGADNFLFGSVNEGMDWIVDFAQNQGDTIQVSASGFGSGLILGELQANQFTLGAAALQASDRFVYDQTNGSLFFDSDGTGDSSQIQIARLSNIPTLNYTDFSVVV</sequence>
<dbReference type="HOGENOM" id="CLU_023784_2_1_3"/>
<evidence type="ECO:0000256" key="1">
    <source>
        <dbReference type="ARBA" id="ARBA00004613"/>
    </source>
</evidence>
<reference evidence="3 4" key="1">
    <citation type="submission" date="2008-07" db="EMBL/GenBank/DDBJ databases">
        <authorList>
            <person name="Tandeau de Marsac N."/>
            <person name="Ferriera S."/>
            <person name="Johnson J."/>
            <person name="Kravitz S."/>
            <person name="Beeson K."/>
            <person name="Sutton G."/>
            <person name="Rogers Y.-H."/>
            <person name="Friedman R."/>
            <person name="Frazier M."/>
            <person name="Venter J.C."/>
        </authorList>
    </citation>
    <scope>NUCLEOTIDE SEQUENCE [LARGE SCALE GENOMIC DNA]</scope>
    <source>
        <strain evidence="3 4">PCC 7420</strain>
    </source>
</reference>
<dbReference type="Gene3D" id="2.150.10.10">
    <property type="entry name" value="Serralysin-like metalloprotease, C-terminal"/>
    <property type="match status" value="1"/>
</dbReference>
<dbReference type="InterPro" id="IPR050557">
    <property type="entry name" value="RTX_toxin/Mannuronan_C5-epim"/>
</dbReference>
<dbReference type="PRINTS" id="PR00313">
    <property type="entry name" value="CABNDNGRPT"/>
</dbReference>
<dbReference type="InterPro" id="IPR011049">
    <property type="entry name" value="Serralysin-like_metalloprot_C"/>
</dbReference>
<dbReference type="SUPFAM" id="SSF51120">
    <property type="entry name" value="beta-Roll"/>
    <property type="match status" value="1"/>
</dbReference>
<proteinExistence type="predicted"/>
<dbReference type="PROSITE" id="PS00330">
    <property type="entry name" value="HEMOLYSIN_CALCIUM"/>
    <property type="match status" value="1"/>
</dbReference>
<gene>
    <name evidence="3" type="ORF">MC7420_4228</name>
</gene>
<dbReference type="STRING" id="118168.MC7420_4228"/>
<dbReference type="PANTHER" id="PTHR38340">
    <property type="entry name" value="S-LAYER PROTEIN"/>
    <property type="match status" value="1"/>
</dbReference>
<dbReference type="Pfam" id="PF00353">
    <property type="entry name" value="HemolysinCabind"/>
    <property type="match status" value="2"/>
</dbReference>